<dbReference type="RefSeq" id="WP_016210034.1">
    <property type="nucleotide sequence ID" value="NZ_CP012413.1"/>
</dbReference>
<proteinExistence type="predicted"/>
<keyword evidence="2" id="KW-1185">Reference proteome</keyword>
<name>A0A9Q5VF41_PISSA</name>
<dbReference type="AlphaFoldDB" id="A0A9Q5VF41"/>
<sequence>MSLARLKVKVFRLLGEVYCCEDLTTYHAASIKQLMDRMRDIQAVRELPSILLSLKNNLRENSGVYECFFSQSYRQFVQQADECLAACQAYVVQTRSQQVSYAEAEQNISVTILEGIRKAIVNQLAGGGFELGYGGSRHAIRQGASFVQVPKRIADIMKIIEGNSRTPDEKLNEIKAIKVAALSYRSSFLLFFGRTQSSTNQFITNLNCG</sequence>
<gene>
    <name evidence="1" type="ORF">Psal009_03354</name>
</gene>
<evidence type="ECO:0000313" key="1">
    <source>
        <dbReference type="EMBL" id="QGO07402.1"/>
    </source>
</evidence>
<dbReference type="Proteomes" id="UP000422232">
    <property type="component" value="Chromosome"/>
</dbReference>
<reference evidence="1 2" key="1">
    <citation type="submission" date="2019-04" db="EMBL/GenBank/DDBJ databases">
        <title>Complete genome sequencing of Piscirickettsia salmonis strain Psal-009.</title>
        <authorList>
            <person name="Schober I."/>
            <person name="Bunk B."/>
            <person name="Sproer C."/>
            <person name="Carril G.P."/>
            <person name="Riedel T."/>
            <person name="Flores-Herrera P.A."/>
            <person name="Nourdin-Galindo G."/>
            <person name="Marshall S.H."/>
            <person name="Overmann J."/>
        </authorList>
    </citation>
    <scope>NUCLEOTIDE SEQUENCE [LARGE SCALE GENOMIC DNA]</scope>
    <source>
        <strain evidence="1 2">Psal-009</strain>
    </source>
</reference>
<evidence type="ECO:0000313" key="2">
    <source>
        <dbReference type="Proteomes" id="UP000422232"/>
    </source>
</evidence>
<organism evidence="1 2">
    <name type="scientific">Piscirickettsia salmonis</name>
    <dbReference type="NCBI Taxonomy" id="1238"/>
    <lineage>
        <taxon>Bacteria</taxon>
        <taxon>Pseudomonadati</taxon>
        <taxon>Pseudomonadota</taxon>
        <taxon>Gammaproteobacteria</taxon>
        <taxon>Thiotrichales</taxon>
        <taxon>Piscirickettsiaceae</taxon>
        <taxon>Piscirickettsia</taxon>
    </lineage>
</organism>
<dbReference type="EMBL" id="CP038908">
    <property type="protein sequence ID" value="QGO07402.1"/>
    <property type="molecule type" value="Genomic_DNA"/>
</dbReference>
<protein>
    <submittedName>
        <fullName evidence="1">Uncharacterized protein</fullName>
    </submittedName>
</protein>
<dbReference type="GeneID" id="66742285"/>
<accession>A0A9Q5VF41</accession>